<keyword evidence="6" id="KW-0028">Amino-acid biosynthesis</keyword>
<evidence type="ECO:0000256" key="7">
    <source>
        <dbReference type="ARBA" id="ARBA00022679"/>
    </source>
</evidence>
<feature type="binding site" evidence="14">
    <location>
        <position position="662"/>
    </location>
    <ligand>
        <name>Zn(2+)</name>
        <dbReference type="ChEBI" id="CHEBI:29105"/>
        <label>2</label>
    </ligand>
</feature>
<dbReference type="Gene3D" id="3.20.20.210">
    <property type="match status" value="2"/>
</dbReference>
<gene>
    <name evidence="18" type="ORF">F503_03900</name>
</gene>
<evidence type="ECO:0000313" key="19">
    <source>
        <dbReference type="Proteomes" id="UP000016923"/>
    </source>
</evidence>
<evidence type="ECO:0000256" key="6">
    <source>
        <dbReference type="ARBA" id="ARBA00022605"/>
    </source>
</evidence>
<keyword evidence="5" id="KW-0489">Methyltransferase</keyword>
<feature type="binding site" evidence="13">
    <location>
        <position position="19"/>
    </location>
    <ligand>
        <name>5-methyltetrahydropteroyltri-L-glutamate</name>
        <dbReference type="ChEBI" id="CHEBI:58207"/>
    </ligand>
</feature>
<evidence type="ECO:0000256" key="3">
    <source>
        <dbReference type="ARBA" id="ARBA00009553"/>
    </source>
</evidence>
<evidence type="ECO:0000259" key="17">
    <source>
        <dbReference type="Pfam" id="PF08267"/>
    </source>
</evidence>
<dbReference type="NCBIfam" id="TIGR01371">
    <property type="entry name" value="met_syn_B12ind"/>
    <property type="match status" value="1"/>
</dbReference>
<protein>
    <recommendedName>
        <fullName evidence="4">5-methyltetrahydropteroyltriglutamate--homocysteine S-methyltransferase</fullName>
        <ecNumber evidence="4">2.1.1.14</ecNumber>
    </recommendedName>
    <alternativeName>
        <fullName evidence="12">Cobalamin-independent methionine synthase</fullName>
    </alternativeName>
    <alternativeName>
        <fullName evidence="11">Methionine synthase, vitamin-B12 independent isozyme</fullName>
    </alternativeName>
</protein>
<feature type="binding site" evidence="13">
    <location>
        <position position="608"/>
    </location>
    <ligand>
        <name>L-methionine</name>
        <dbReference type="ChEBI" id="CHEBI:57844"/>
    </ligand>
</feature>
<dbReference type="InterPro" id="IPR038071">
    <property type="entry name" value="UROD/MetE-like_sf"/>
</dbReference>
<dbReference type="GO" id="GO:0019280">
    <property type="term" value="P:L-methionine biosynthetic process from L-homoserine via O-acetyl-L-homoserine"/>
    <property type="evidence" value="ECO:0007669"/>
    <property type="project" value="EnsemblFungi"/>
</dbReference>
<dbReference type="HAMAP" id="MF_00172">
    <property type="entry name" value="Meth_synth"/>
    <property type="match status" value="1"/>
</dbReference>
<evidence type="ECO:0000256" key="9">
    <source>
        <dbReference type="ARBA" id="ARBA00022833"/>
    </source>
</evidence>
<dbReference type="FunFam" id="3.20.20.210:FF:000003">
    <property type="entry name" value="5-methyltetrahydropteroyltriglutamate--homocysteine methyltransferase"/>
    <property type="match status" value="1"/>
</dbReference>
<dbReference type="InterPro" id="IPR002629">
    <property type="entry name" value="Met_Synth_C/arc"/>
</dbReference>
<dbReference type="eggNOG" id="KOG2263">
    <property type="taxonomic scope" value="Eukaryota"/>
</dbReference>
<evidence type="ECO:0000256" key="5">
    <source>
        <dbReference type="ARBA" id="ARBA00022603"/>
    </source>
</evidence>
<keyword evidence="7" id="KW-0808">Transferase</keyword>
<dbReference type="HOGENOM" id="CLU_013175_0_0_1"/>
<feature type="binding site" evidence="14">
    <location>
        <position position="653"/>
    </location>
    <ligand>
        <name>Zn(2+)</name>
        <dbReference type="ChEBI" id="CHEBI:29105"/>
        <label>1</label>
        <note>catalytic</note>
    </ligand>
</feature>
<dbReference type="OrthoDB" id="1053771at2759"/>
<dbReference type="FunFam" id="3.20.20.210:FF:000002">
    <property type="entry name" value="5-methyltetrahydropteroyltriglutamate--homocysteine methyltransferase"/>
    <property type="match status" value="1"/>
</dbReference>
<dbReference type="CDD" id="cd03311">
    <property type="entry name" value="CIMS_C_terminal_like"/>
    <property type="match status" value="1"/>
</dbReference>
<dbReference type="AlphaFoldDB" id="S3CWV7"/>
<dbReference type="UniPathway" id="UPA00051">
    <property type="reaction ID" value="UER00082"/>
</dbReference>
<feature type="active site" description="Proton donor" evidence="15">
    <location>
        <position position="704"/>
    </location>
</feature>
<feature type="binding site" evidence="13">
    <location>
        <begin position="440"/>
        <end position="442"/>
    </location>
    <ligand>
        <name>L-methionine</name>
        <dbReference type="ChEBI" id="CHEBI:57844"/>
    </ligand>
</feature>
<dbReference type="GO" id="GO:0003871">
    <property type="term" value="F:5-methyltetrahydropteroyltriglutamate-homocysteine S-methyltransferase activity"/>
    <property type="evidence" value="ECO:0007669"/>
    <property type="project" value="UniProtKB-EC"/>
</dbReference>
<comment type="function">
    <text evidence="1">Catalyzes the transfer of a methyl group from 5-methyltetrahydrofolate to homocysteine resulting in methionine formation.</text>
</comment>
<evidence type="ECO:0000256" key="2">
    <source>
        <dbReference type="ARBA" id="ARBA00004681"/>
    </source>
</evidence>
<evidence type="ECO:0000256" key="13">
    <source>
        <dbReference type="PIRSR" id="PIRSR000382-1"/>
    </source>
</evidence>
<dbReference type="Pfam" id="PF08267">
    <property type="entry name" value="Meth_synt_1"/>
    <property type="match status" value="1"/>
</dbReference>
<evidence type="ECO:0000256" key="14">
    <source>
        <dbReference type="PIRSR" id="PIRSR000382-2"/>
    </source>
</evidence>
<feature type="binding site" evidence="14">
    <location>
        <position position="651"/>
    </location>
    <ligand>
        <name>Zn(2+)</name>
        <dbReference type="ChEBI" id="CHEBI:29105"/>
        <label>1</label>
        <note>catalytic</note>
    </ligand>
</feature>
<dbReference type="InterPro" id="IPR006276">
    <property type="entry name" value="Cobalamin-indep_Met_synthase"/>
</dbReference>
<dbReference type="SUPFAM" id="SSF51726">
    <property type="entry name" value="UROD/MetE-like"/>
    <property type="match status" value="2"/>
</dbReference>
<feature type="domain" description="Cobalamin-independent methionine synthase MetE C-terminal/archaeal" evidence="16">
    <location>
        <begin position="435"/>
        <end position="758"/>
    </location>
</feature>
<evidence type="ECO:0000256" key="4">
    <source>
        <dbReference type="ARBA" id="ARBA00012034"/>
    </source>
</evidence>
<feature type="binding site" evidence="14">
    <location>
        <position position="736"/>
    </location>
    <ligand>
        <name>Zn(2+)</name>
        <dbReference type="ChEBI" id="CHEBI:29105"/>
        <label>1</label>
        <note>catalytic</note>
    </ligand>
</feature>
<dbReference type="Pfam" id="PF01717">
    <property type="entry name" value="Meth_synt_2"/>
    <property type="match status" value="1"/>
</dbReference>
<comment type="cofactor">
    <cofactor evidence="14">
        <name>Zn(2+)</name>
        <dbReference type="ChEBI" id="CHEBI:29105"/>
    </cofactor>
    <text evidence="14">Binds 2 Zn(2+) ions per subunit.</text>
</comment>
<proteinExistence type="inferred from homology"/>
<reference evidence="18 19" key="1">
    <citation type="journal article" date="2013" name="BMC Genomics">
        <title>The genome and transcriptome of the pine saprophyte Ophiostoma piceae, and a comparison with the bark beetle-associated pine pathogen Grosmannia clavigera.</title>
        <authorList>
            <person name="Haridas S."/>
            <person name="Wang Y."/>
            <person name="Lim L."/>
            <person name="Massoumi Alamouti S."/>
            <person name="Jackman S."/>
            <person name="Docking R."/>
            <person name="Robertson G."/>
            <person name="Birol I."/>
            <person name="Bohlmann J."/>
            <person name="Breuil C."/>
        </authorList>
    </citation>
    <scope>NUCLEOTIDE SEQUENCE [LARGE SCALE GENOMIC DNA]</scope>
    <source>
        <strain evidence="18 19">UAMH 11346</strain>
    </source>
</reference>
<organism evidence="18 19">
    <name type="scientific">Ophiostoma piceae (strain UAMH 11346)</name>
    <name type="common">Sap stain fungus</name>
    <dbReference type="NCBI Taxonomy" id="1262450"/>
    <lineage>
        <taxon>Eukaryota</taxon>
        <taxon>Fungi</taxon>
        <taxon>Dikarya</taxon>
        <taxon>Ascomycota</taxon>
        <taxon>Pezizomycotina</taxon>
        <taxon>Sordariomycetes</taxon>
        <taxon>Sordariomycetidae</taxon>
        <taxon>Ophiostomatales</taxon>
        <taxon>Ophiostomataceae</taxon>
        <taxon>Ophiostoma</taxon>
    </lineage>
</organism>
<feature type="binding site" evidence="13">
    <location>
        <begin position="440"/>
        <end position="442"/>
    </location>
    <ligand>
        <name>L-homocysteine</name>
        <dbReference type="ChEBI" id="CHEBI:58199"/>
    </ligand>
</feature>
<dbReference type="NCBIfam" id="NF003556">
    <property type="entry name" value="PRK05222.1"/>
    <property type="match status" value="1"/>
</dbReference>
<dbReference type="Proteomes" id="UP000016923">
    <property type="component" value="Unassembled WGS sequence"/>
</dbReference>
<keyword evidence="19" id="KW-1185">Reference proteome</keyword>
<dbReference type="InterPro" id="IPR013215">
    <property type="entry name" value="Cbl-indep_Met_Synth_N"/>
</dbReference>
<evidence type="ECO:0000256" key="11">
    <source>
        <dbReference type="ARBA" id="ARBA00030765"/>
    </source>
</evidence>
<dbReference type="EC" id="2.1.1.14" evidence="4"/>
<sequence>MVQSSILGFPRMGVNRDLKKATEAYWAGKTTQAELLAEAKRLRLAHWTIQKDAGVDIIPSNDFALYDQVLSHIQDFGAAPERYTSANLDPIDTYFALGRGHQKNGVDLPSLEMVKWFDSNYHYVKPTLQDNQTFELTAKPKAVAEFLEAKEAGIVTRPVLVGPVTFLHLAKADRGQSVDPIDLLPKLLPVYDALLAQLKEAGAETVQIDEPVLVFDLPAKTKAAFKTAYEHFAAEAAKLPQLVFATYFGDIVHNLESVPKDVYAVHVDLVRNPEQLDAVVAALGPKTALSVGVVDGRNIWKTNLKRAIETVEAAIAKLGKERVIVATSSSLLHTPHTLASEKKLDAEIADWFSFAVQKASEVAVIAKAVTEGPAAVSAELEANAKSVNARATSSRTNNAEVKKRQSEIKAADYDRKSAFPERIAQQEKKLKLPLFPTTTIGSFPQTKEIRLQRNKLTKGEITEAEYDRFIEKEIDENVRIQDELGLDVYVHGEPERNDMVQYFGERLDGYAFTTHAWVQSYGSRCVRPPIIVGDISRPAPMTVKESKYAASVSSKPMKGMLTGPVTCLRWSFPRDDVHQSVQAEQLALALRDEVVDLEKAGIDVIQVDEPALREGLPLRAGKEREAYLDWAVKAFRLSTTGVEDSTQIHSHFCYSEFQDFFHAISALDADVLSIENSKSDAKLLKVFVDSAYPRHIGPGVYDIHSPRIPSEEEIRVRIEEMLQFLKPEQLWIDPDCGLKTRQWTETKAALVNMVNAAKFFREKYSKQ</sequence>
<dbReference type="CDD" id="cd03312">
    <property type="entry name" value="CIMS_N_terminal_like"/>
    <property type="match status" value="1"/>
</dbReference>
<dbReference type="PIRSF" id="PIRSF000382">
    <property type="entry name" value="MeTrfase_B12_ind"/>
    <property type="match status" value="1"/>
</dbReference>
<feature type="binding site" evidence="13">
    <location>
        <position position="570"/>
    </location>
    <ligand>
        <name>5-methyltetrahydropteroyltri-L-glutamate</name>
        <dbReference type="ChEBI" id="CHEBI:58207"/>
    </ligand>
</feature>
<evidence type="ECO:0000256" key="15">
    <source>
        <dbReference type="PIRSR" id="PIRSR000382-3"/>
    </source>
</evidence>
<comment type="similarity">
    <text evidence="3">Belongs to the vitamin-B12 independent methionine synthase family.</text>
</comment>
<keyword evidence="8 14" id="KW-0479">Metal-binding</keyword>
<dbReference type="STRING" id="1262450.S3CWV7"/>
<dbReference type="PANTHER" id="PTHR30519">
    <property type="entry name" value="5-METHYLTETRAHYDROPTEROYLTRIGLUTAMATE--HOMOCYSTEINE METHYLTRANSFERASE"/>
    <property type="match status" value="1"/>
</dbReference>
<feature type="binding site" evidence="13">
    <location>
        <position position="120"/>
    </location>
    <ligand>
        <name>5-methyltetrahydropteroyltri-L-glutamate</name>
        <dbReference type="ChEBI" id="CHEBI:58207"/>
    </ligand>
</feature>
<feature type="domain" description="Cobalamin-independent methionine synthase MetE N-terminal" evidence="17">
    <location>
        <begin position="4"/>
        <end position="314"/>
    </location>
</feature>
<dbReference type="OMA" id="KVMKGML"/>
<evidence type="ECO:0000256" key="10">
    <source>
        <dbReference type="ARBA" id="ARBA00023167"/>
    </source>
</evidence>
<dbReference type="GO" id="GO:0032259">
    <property type="term" value="P:methylation"/>
    <property type="evidence" value="ECO:0007669"/>
    <property type="project" value="UniProtKB-KW"/>
</dbReference>
<dbReference type="GO" id="GO:0008270">
    <property type="term" value="F:zinc ion binding"/>
    <property type="evidence" value="ECO:0007669"/>
    <property type="project" value="InterPro"/>
</dbReference>
<feature type="binding site" evidence="13">
    <location>
        <position position="493"/>
    </location>
    <ligand>
        <name>L-methionine</name>
        <dbReference type="ChEBI" id="CHEBI:57844"/>
    </ligand>
</feature>
<feature type="binding site" evidence="13">
    <location>
        <position position="608"/>
    </location>
    <ligand>
        <name>L-homocysteine</name>
        <dbReference type="ChEBI" id="CHEBI:58199"/>
    </ligand>
</feature>
<feature type="binding site" evidence="14">
    <location>
        <position position="675"/>
    </location>
    <ligand>
        <name>Zn(2+)</name>
        <dbReference type="ChEBI" id="CHEBI:29105"/>
        <label>1</label>
        <note>catalytic</note>
    </ligand>
</feature>
<dbReference type="EMBL" id="KE148157">
    <property type="protein sequence ID" value="EPE05295.1"/>
    <property type="molecule type" value="Genomic_DNA"/>
</dbReference>
<accession>S3CWV7</accession>
<name>S3CWV7_OPHP1</name>
<evidence type="ECO:0000256" key="8">
    <source>
        <dbReference type="ARBA" id="ARBA00022723"/>
    </source>
</evidence>
<evidence type="ECO:0000313" key="18">
    <source>
        <dbReference type="EMBL" id="EPE05295.1"/>
    </source>
</evidence>
<evidence type="ECO:0000256" key="12">
    <source>
        <dbReference type="ARBA" id="ARBA00031314"/>
    </source>
</evidence>
<evidence type="ECO:0000256" key="1">
    <source>
        <dbReference type="ARBA" id="ARBA00002777"/>
    </source>
</evidence>
<keyword evidence="10" id="KW-0486">Methionine biosynthesis</keyword>
<keyword evidence="9 14" id="KW-0862">Zinc</keyword>
<dbReference type="VEuPathDB" id="FungiDB:F503_03900"/>
<evidence type="ECO:0000259" key="16">
    <source>
        <dbReference type="Pfam" id="PF01717"/>
    </source>
</evidence>
<comment type="pathway">
    <text evidence="2">Amino-acid biosynthesis; L-methionine biosynthesis via de novo pathway; L-methionine from L-homocysteine (MetE route): step 1/1.</text>
</comment>
<feature type="binding site" evidence="13">
    <location>
        <begin position="524"/>
        <end position="525"/>
    </location>
    <ligand>
        <name>5-methyltetrahydropteroyltri-L-glutamate</name>
        <dbReference type="ChEBI" id="CHEBI:58207"/>
    </ligand>
</feature>